<protein>
    <submittedName>
        <fullName evidence="2">Uncharacterized protein</fullName>
    </submittedName>
</protein>
<evidence type="ECO:0000313" key="3">
    <source>
        <dbReference type="Proteomes" id="UP000823388"/>
    </source>
</evidence>
<proteinExistence type="predicted"/>
<feature type="compositionally biased region" description="Basic and acidic residues" evidence="1">
    <location>
        <begin position="52"/>
        <end position="62"/>
    </location>
</feature>
<feature type="region of interest" description="Disordered" evidence="1">
    <location>
        <begin position="41"/>
        <end position="70"/>
    </location>
</feature>
<gene>
    <name evidence="2" type="ORF">PVAP13_4NG199400</name>
</gene>
<sequence length="119" mass="12669">MNLLQAWCMPAPPRLLVLTAVYTSSAMGSGLPRAFLPVEHNSASSPESVDLGARDPAPHRDGGGLSPRHPVAISLPPTGFVSSSRFKAALVRSIILLCDEYTPEKESNMVPVCLLCTNL</sequence>
<reference evidence="2 3" key="1">
    <citation type="submission" date="2020-05" db="EMBL/GenBank/DDBJ databases">
        <title>WGS assembly of Panicum virgatum.</title>
        <authorList>
            <person name="Lovell J.T."/>
            <person name="Jenkins J."/>
            <person name="Shu S."/>
            <person name="Juenger T.E."/>
            <person name="Schmutz J."/>
        </authorList>
    </citation>
    <scope>NUCLEOTIDE SEQUENCE [LARGE SCALE GENOMIC DNA]</scope>
    <source>
        <strain evidence="3">cv. AP13</strain>
    </source>
</reference>
<dbReference type="EMBL" id="CM029044">
    <property type="protein sequence ID" value="KAG2607119.1"/>
    <property type="molecule type" value="Genomic_DNA"/>
</dbReference>
<evidence type="ECO:0000256" key="1">
    <source>
        <dbReference type="SAM" id="MobiDB-lite"/>
    </source>
</evidence>
<organism evidence="2 3">
    <name type="scientific">Panicum virgatum</name>
    <name type="common">Blackwell switchgrass</name>
    <dbReference type="NCBI Taxonomy" id="38727"/>
    <lineage>
        <taxon>Eukaryota</taxon>
        <taxon>Viridiplantae</taxon>
        <taxon>Streptophyta</taxon>
        <taxon>Embryophyta</taxon>
        <taxon>Tracheophyta</taxon>
        <taxon>Spermatophyta</taxon>
        <taxon>Magnoliopsida</taxon>
        <taxon>Liliopsida</taxon>
        <taxon>Poales</taxon>
        <taxon>Poaceae</taxon>
        <taxon>PACMAD clade</taxon>
        <taxon>Panicoideae</taxon>
        <taxon>Panicodae</taxon>
        <taxon>Paniceae</taxon>
        <taxon>Panicinae</taxon>
        <taxon>Panicum</taxon>
        <taxon>Panicum sect. Hiantes</taxon>
    </lineage>
</organism>
<dbReference type="AlphaFoldDB" id="A0A8T0TGJ1"/>
<evidence type="ECO:0000313" key="2">
    <source>
        <dbReference type="EMBL" id="KAG2607119.1"/>
    </source>
</evidence>
<comment type="caution">
    <text evidence="2">The sequence shown here is derived from an EMBL/GenBank/DDBJ whole genome shotgun (WGS) entry which is preliminary data.</text>
</comment>
<keyword evidence="3" id="KW-1185">Reference proteome</keyword>
<accession>A0A8T0TGJ1</accession>
<dbReference type="Proteomes" id="UP000823388">
    <property type="component" value="Chromosome 4N"/>
</dbReference>
<name>A0A8T0TGJ1_PANVG</name>